<dbReference type="RefSeq" id="WP_072430077.1">
    <property type="nucleotide sequence ID" value="NZ_FPKR01000017.1"/>
</dbReference>
<reference evidence="2 3" key="1">
    <citation type="submission" date="2016-11" db="EMBL/GenBank/DDBJ databases">
        <authorList>
            <person name="Jaros S."/>
            <person name="Januszkiewicz K."/>
            <person name="Wedrychowicz H."/>
        </authorList>
    </citation>
    <scope>NUCLEOTIDE SEQUENCE [LARGE SCALE GENOMIC DNA]</scope>
    <source>
        <strain evidence="2 3">DSM 18899</strain>
    </source>
</reference>
<proteinExistence type="predicted"/>
<dbReference type="EMBL" id="FPKR01000017">
    <property type="protein sequence ID" value="SFZ79415.1"/>
    <property type="molecule type" value="Genomic_DNA"/>
</dbReference>
<dbReference type="Gene3D" id="3.10.450.50">
    <property type="match status" value="1"/>
</dbReference>
<feature type="domain" description="DUF4440" evidence="1">
    <location>
        <begin position="10"/>
        <end position="116"/>
    </location>
</feature>
<dbReference type="Pfam" id="PF14534">
    <property type="entry name" value="DUF4440"/>
    <property type="match status" value="1"/>
</dbReference>
<evidence type="ECO:0000313" key="3">
    <source>
        <dbReference type="Proteomes" id="UP000186513"/>
    </source>
</evidence>
<dbReference type="AlphaFoldDB" id="A0A1K2HRL8"/>
<evidence type="ECO:0000313" key="2">
    <source>
        <dbReference type="EMBL" id="SFZ79415.1"/>
    </source>
</evidence>
<name>A0A1K2HRL8_9NEIS</name>
<dbReference type="SUPFAM" id="SSF54427">
    <property type="entry name" value="NTF2-like"/>
    <property type="match status" value="1"/>
</dbReference>
<dbReference type="InterPro" id="IPR027843">
    <property type="entry name" value="DUF4440"/>
</dbReference>
<accession>A0A1K2HRL8</accession>
<protein>
    <recommendedName>
        <fullName evidence="1">DUF4440 domain-containing protein</fullName>
    </recommendedName>
</protein>
<gene>
    <name evidence="2" type="ORF">SAMN02745887_03597</name>
</gene>
<keyword evidence="3" id="KW-1185">Reference proteome</keyword>
<dbReference type="STRING" id="1121279.SAMN02745887_03597"/>
<sequence length="132" mass="14807">MHTHPLLDTLRELELALQQPQRRSDPASMAALLHADFREFGRSGRCYDRASICAWLAEAGAEAQPHIWTQDFVLAQLAEDIALLTYRSAHLDADGMLSRHTNRSSLWQRGAAGWLLRFHQGTATEPFGPASR</sequence>
<dbReference type="InterPro" id="IPR032710">
    <property type="entry name" value="NTF2-like_dom_sf"/>
</dbReference>
<evidence type="ECO:0000259" key="1">
    <source>
        <dbReference type="Pfam" id="PF14534"/>
    </source>
</evidence>
<organism evidence="2 3">
    <name type="scientific">Chitinimonas taiwanensis DSM 18899</name>
    <dbReference type="NCBI Taxonomy" id="1121279"/>
    <lineage>
        <taxon>Bacteria</taxon>
        <taxon>Pseudomonadati</taxon>
        <taxon>Pseudomonadota</taxon>
        <taxon>Betaproteobacteria</taxon>
        <taxon>Neisseriales</taxon>
        <taxon>Chitinibacteraceae</taxon>
        <taxon>Chitinimonas</taxon>
    </lineage>
</organism>
<dbReference type="OrthoDB" id="121974at2"/>
<dbReference type="Proteomes" id="UP000186513">
    <property type="component" value="Unassembled WGS sequence"/>
</dbReference>